<evidence type="ECO:0000256" key="2">
    <source>
        <dbReference type="SAM" id="Phobius"/>
    </source>
</evidence>
<feature type="domain" description="Zinc-ribbon" evidence="3">
    <location>
        <begin position="3"/>
        <end position="22"/>
    </location>
</feature>
<evidence type="ECO:0000259" key="3">
    <source>
        <dbReference type="Pfam" id="PF13240"/>
    </source>
</evidence>
<sequence>MKYCSKCSKSNDENSKFCSNCGEAFSHKKQEALNQNENVKSIKNESVTISNKDIPGFKKQIFIVSTIIVLLFTYSMIDMWKKHQSQVAHEKIELEKKKKEEEELNKKNKILADAENKAEFVINRMKNELDGTSEVSYDKETKTIKVANLFRMKHPNDLGKKAIEDMLTPFLRDAKDLKEQSPDHSYKIEFYYKDDPHNKYIIINDGNFMGGEWFKYLSGQVVKQIF</sequence>
<organism evidence="4 5">
    <name type="scientific">Bacillus mycoides</name>
    <dbReference type="NCBI Taxonomy" id="1405"/>
    <lineage>
        <taxon>Bacteria</taxon>
        <taxon>Bacillati</taxon>
        <taxon>Bacillota</taxon>
        <taxon>Bacilli</taxon>
        <taxon>Bacillales</taxon>
        <taxon>Bacillaceae</taxon>
        <taxon>Bacillus</taxon>
        <taxon>Bacillus cereus group</taxon>
    </lineage>
</organism>
<reference evidence="4 5" key="1">
    <citation type="submission" date="2016-08" db="EMBL/GenBank/DDBJ databases">
        <authorList>
            <person name="Seilhamer J.J."/>
        </authorList>
    </citation>
    <scope>NUCLEOTIDE SEQUENCE [LARGE SCALE GENOMIC DNA]</scope>
    <source>
        <strain evidence="4 5">SDA_GO95</strain>
    </source>
</reference>
<evidence type="ECO:0000256" key="1">
    <source>
        <dbReference type="SAM" id="Coils"/>
    </source>
</evidence>
<proteinExistence type="predicted"/>
<keyword evidence="2" id="KW-0812">Transmembrane</keyword>
<dbReference type="Pfam" id="PF13240">
    <property type="entry name" value="Zn_Ribbon_1"/>
    <property type="match status" value="1"/>
</dbReference>
<dbReference type="InterPro" id="IPR026870">
    <property type="entry name" value="Zinc_ribbon_dom"/>
</dbReference>
<protein>
    <submittedName>
        <fullName evidence="4">NADH dehydrogenase subunit 6</fullName>
    </submittedName>
</protein>
<evidence type="ECO:0000313" key="5">
    <source>
        <dbReference type="Proteomes" id="UP000195696"/>
    </source>
</evidence>
<feature type="transmembrane region" description="Helical" evidence="2">
    <location>
        <begin position="60"/>
        <end position="77"/>
    </location>
</feature>
<dbReference type="AlphaFoldDB" id="A0A1G4EID4"/>
<gene>
    <name evidence="4" type="ORF">BWGO95_03059</name>
</gene>
<dbReference type="RefSeq" id="WP_088099230.1">
    <property type="nucleotide sequence ID" value="NZ_FMAK01000035.1"/>
</dbReference>
<dbReference type="Proteomes" id="UP000195696">
    <property type="component" value="Unassembled WGS sequence"/>
</dbReference>
<accession>A0A1G4EID4</accession>
<evidence type="ECO:0000313" key="4">
    <source>
        <dbReference type="EMBL" id="SCB68910.1"/>
    </source>
</evidence>
<keyword evidence="1" id="KW-0175">Coiled coil</keyword>
<keyword evidence="2" id="KW-1133">Transmembrane helix</keyword>
<dbReference type="EMBL" id="FMAK01000035">
    <property type="protein sequence ID" value="SCB68910.1"/>
    <property type="molecule type" value="Genomic_DNA"/>
</dbReference>
<feature type="coiled-coil region" evidence="1">
    <location>
        <begin position="82"/>
        <end position="124"/>
    </location>
</feature>
<keyword evidence="2" id="KW-0472">Membrane</keyword>
<name>A0A1G4EID4_BACMY</name>